<dbReference type="SMART" id="SM00454">
    <property type="entry name" value="SAM"/>
    <property type="match status" value="1"/>
</dbReference>
<organism evidence="5 6">
    <name type="scientific">Lepeophtheirus salmonis</name>
    <name type="common">Salmon louse</name>
    <name type="synonym">Caligus salmonis</name>
    <dbReference type="NCBI Taxonomy" id="72036"/>
    <lineage>
        <taxon>Eukaryota</taxon>
        <taxon>Metazoa</taxon>
        <taxon>Ecdysozoa</taxon>
        <taxon>Arthropoda</taxon>
        <taxon>Crustacea</taxon>
        <taxon>Multicrustacea</taxon>
        <taxon>Hexanauplia</taxon>
        <taxon>Copepoda</taxon>
        <taxon>Siphonostomatoida</taxon>
        <taxon>Caligidae</taxon>
        <taxon>Lepeophtheirus</taxon>
    </lineage>
</organism>
<sequence>MAEEAKKLTELVNTDSSIPVDVKKQLTDWLKTVSNSPKVHNISEEYIKNLDPRFNIQPNQQQHHLDLSRRSSPLPYVHHHHQLPHRHHRPYSSRPWRSNSLTPPTAGGGGGNHYSNTDHRNYTSKKRRSSSLTPRPSFEDHIFLSAPTMSSSSSNLEIHYMHGSGGLSCEDISMASSIKLQSGMKEVKEWLKSLRLHKYTALLESMSYDEMLGLTEKGLEEREVTLGARGKILKSIQQVKDRPIIIKDLNDKLDSLASKFDLFPILTELEFVLLMPLKPYEYPSSTNVVVVGSDLSETSSSPICRPSSNMGLEISLTNISSSTPYFYSGEDIPGQLFDLLRKINAHLRVGGESLDAVTIFVCFLERCRKQDGFTLPQKQFFLSWAQKLRAIWNPPTIKRVSDLNKRRFSRESLIRRSSIRSPTQLTVGGSNLGSYTPRGPSPISHFPPSMVVTTPTPPPIPIVEITSDPGGIASGRLPIINLPPEEPPGMIGSNSLNSYCHRKSPSEIKSPSSIGGGFGHSSTKRISYQGDLNSISGAVSGSGSLSSSPLIPDDDNDDDDSLGLMPNFVDPGLLPFQISSSAGFRSRRESSESRDSGYYLSLPDSRRNSSMSSTSSDSRRESAFSFDGSYFEGSRSSSFLLPSSATSPIYHPELRRESSSDYFSDRRESTASSVSDYYYMDLRRDSDAFPNSVAEVPNEDGGSSIPFL</sequence>
<dbReference type="PANTHER" id="PTHR12515">
    <property type="entry name" value="STERILE ALPHA MOTIF DOMAIN CONTAINING PROTEIN 4-RELATED"/>
    <property type="match status" value="1"/>
</dbReference>
<reference evidence="5" key="1">
    <citation type="submission" date="2021-02" db="EMBL/GenBank/DDBJ databases">
        <authorList>
            <person name="Bekaert M."/>
        </authorList>
    </citation>
    <scope>NUCLEOTIDE SEQUENCE</scope>
    <source>
        <strain evidence="5">IoA-00</strain>
    </source>
</reference>
<feature type="compositionally biased region" description="Basic residues" evidence="4">
    <location>
        <begin position="77"/>
        <end position="91"/>
    </location>
</feature>
<dbReference type="Proteomes" id="UP000675881">
    <property type="component" value="Chromosome 3"/>
</dbReference>
<dbReference type="GO" id="GO:0000932">
    <property type="term" value="C:P-body"/>
    <property type="evidence" value="ECO:0007669"/>
    <property type="project" value="TreeGrafter"/>
</dbReference>
<evidence type="ECO:0000256" key="4">
    <source>
        <dbReference type="SAM" id="MobiDB-lite"/>
    </source>
</evidence>
<name>A0A7R8CU60_LEPSM</name>
<gene>
    <name evidence="5" type="ORF">LSAA_8195</name>
</gene>
<dbReference type="GO" id="GO:0003729">
    <property type="term" value="F:mRNA binding"/>
    <property type="evidence" value="ECO:0007669"/>
    <property type="project" value="TreeGrafter"/>
</dbReference>
<dbReference type="Pfam" id="PF00536">
    <property type="entry name" value="SAM_1"/>
    <property type="match status" value="1"/>
</dbReference>
<feature type="region of interest" description="Disordered" evidence="4">
    <location>
        <begin position="72"/>
        <end position="137"/>
    </location>
</feature>
<keyword evidence="6" id="KW-1185">Reference proteome</keyword>
<dbReference type="SUPFAM" id="SSF47769">
    <property type="entry name" value="SAM/Pointed domain"/>
    <property type="match status" value="1"/>
</dbReference>
<feature type="region of interest" description="Disordered" evidence="4">
    <location>
        <begin position="539"/>
        <end position="568"/>
    </location>
</feature>
<evidence type="ECO:0000313" key="5">
    <source>
        <dbReference type="EMBL" id="CAF2881549.1"/>
    </source>
</evidence>
<evidence type="ECO:0000256" key="2">
    <source>
        <dbReference type="ARBA" id="ARBA00022490"/>
    </source>
</evidence>
<proteinExistence type="predicted"/>
<feature type="compositionally biased region" description="Basic and acidic residues" evidence="4">
    <location>
        <begin position="652"/>
        <end position="669"/>
    </location>
</feature>
<dbReference type="InterPro" id="IPR013761">
    <property type="entry name" value="SAM/pointed_sf"/>
</dbReference>
<protein>
    <submittedName>
        <fullName evidence="5">(salmon louse) hypothetical protein</fullName>
    </submittedName>
</protein>
<dbReference type="OrthoDB" id="2155283at2759"/>
<dbReference type="InterPro" id="IPR001660">
    <property type="entry name" value="SAM"/>
</dbReference>
<dbReference type="EMBL" id="HG994582">
    <property type="protein sequence ID" value="CAF2881549.1"/>
    <property type="molecule type" value="Genomic_DNA"/>
</dbReference>
<feature type="compositionally biased region" description="Low complexity" evidence="4">
    <location>
        <begin position="539"/>
        <end position="551"/>
    </location>
</feature>
<dbReference type="AlphaFoldDB" id="A0A7R8CU60"/>
<dbReference type="Gene3D" id="1.10.150.50">
    <property type="entry name" value="Transcription Factor, Ets-1"/>
    <property type="match status" value="1"/>
</dbReference>
<accession>A0A7R8CU60</accession>
<feature type="region of interest" description="Disordered" evidence="4">
    <location>
        <begin position="501"/>
        <end position="521"/>
    </location>
</feature>
<feature type="compositionally biased region" description="Acidic residues" evidence="4">
    <location>
        <begin position="552"/>
        <end position="561"/>
    </location>
</feature>
<keyword evidence="2" id="KW-0963">Cytoplasm</keyword>
<evidence type="ECO:0000313" key="6">
    <source>
        <dbReference type="Proteomes" id="UP000675881"/>
    </source>
</evidence>
<feature type="region of interest" description="Disordered" evidence="4">
    <location>
        <begin position="689"/>
        <end position="708"/>
    </location>
</feature>
<evidence type="ECO:0000256" key="3">
    <source>
        <dbReference type="ARBA" id="ARBA00022884"/>
    </source>
</evidence>
<keyword evidence="3" id="KW-0694">RNA-binding</keyword>
<comment type="subcellular location">
    <subcellularLocation>
        <location evidence="1">Cytoplasm</location>
    </subcellularLocation>
</comment>
<evidence type="ECO:0000256" key="1">
    <source>
        <dbReference type="ARBA" id="ARBA00004496"/>
    </source>
</evidence>
<dbReference type="GO" id="GO:0000289">
    <property type="term" value="P:nuclear-transcribed mRNA poly(A) tail shortening"/>
    <property type="evidence" value="ECO:0007669"/>
    <property type="project" value="TreeGrafter"/>
</dbReference>
<dbReference type="InterPro" id="IPR050897">
    <property type="entry name" value="SMAUG/VTS1_RNA-bind"/>
</dbReference>
<feature type="compositionally biased region" description="Basic and acidic residues" evidence="4">
    <location>
        <begin position="586"/>
        <end position="595"/>
    </location>
</feature>
<dbReference type="PANTHER" id="PTHR12515:SF5">
    <property type="entry name" value="PROTEIN SMAUG"/>
    <property type="match status" value="1"/>
</dbReference>
<feature type="compositionally biased region" description="Low complexity" evidence="4">
    <location>
        <begin position="634"/>
        <end position="648"/>
    </location>
</feature>
<feature type="region of interest" description="Disordered" evidence="4">
    <location>
        <begin position="584"/>
        <end position="671"/>
    </location>
</feature>